<dbReference type="InterPro" id="IPR052794">
    <property type="entry name" value="Mito_Ser_Protease_LACTB"/>
</dbReference>
<dbReference type="InterPro" id="IPR001466">
    <property type="entry name" value="Beta-lactam-related"/>
</dbReference>
<dbReference type="InterPro" id="IPR012338">
    <property type="entry name" value="Beta-lactam/transpept-like"/>
</dbReference>
<dbReference type="Proteomes" id="UP000095287">
    <property type="component" value="Unplaced"/>
</dbReference>
<evidence type="ECO:0000313" key="2">
    <source>
        <dbReference type="Proteomes" id="UP000095287"/>
    </source>
</evidence>
<protein>
    <submittedName>
        <fullName evidence="3">Beta-lactamase domain-containing protein</fullName>
    </submittedName>
</protein>
<dbReference type="GO" id="GO:0006508">
    <property type="term" value="P:proteolysis"/>
    <property type="evidence" value="ECO:0007669"/>
    <property type="project" value="TreeGrafter"/>
</dbReference>
<dbReference type="GO" id="GO:0019216">
    <property type="term" value="P:regulation of lipid metabolic process"/>
    <property type="evidence" value="ECO:0007669"/>
    <property type="project" value="TreeGrafter"/>
</dbReference>
<proteinExistence type="predicted"/>
<evidence type="ECO:0000313" key="3">
    <source>
        <dbReference type="WBParaSite" id="L893_g12839.t1"/>
    </source>
</evidence>
<dbReference type="PANTHER" id="PTHR46520:SF1">
    <property type="entry name" value="SERINE BETA-LACTAMASE-LIKE PROTEIN LACTB, MITOCHONDRIAL"/>
    <property type="match status" value="1"/>
</dbReference>
<organism evidence="2 3">
    <name type="scientific">Steinernema glaseri</name>
    <dbReference type="NCBI Taxonomy" id="37863"/>
    <lineage>
        <taxon>Eukaryota</taxon>
        <taxon>Metazoa</taxon>
        <taxon>Ecdysozoa</taxon>
        <taxon>Nematoda</taxon>
        <taxon>Chromadorea</taxon>
        <taxon>Rhabditida</taxon>
        <taxon>Tylenchina</taxon>
        <taxon>Panagrolaimomorpha</taxon>
        <taxon>Strongyloidoidea</taxon>
        <taxon>Steinernematidae</taxon>
        <taxon>Steinernema</taxon>
    </lineage>
</organism>
<dbReference type="AlphaFoldDB" id="A0A1I7Y5J5"/>
<reference evidence="3" key="1">
    <citation type="submission" date="2016-11" db="UniProtKB">
        <authorList>
            <consortium name="WormBaseParasite"/>
        </authorList>
    </citation>
    <scope>IDENTIFICATION</scope>
</reference>
<dbReference type="Pfam" id="PF00144">
    <property type="entry name" value="Beta-lactamase"/>
    <property type="match status" value="1"/>
</dbReference>
<dbReference type="Gene3D" id="3.40.710.10">
    <property type="entry name" value="DD-peptidase/beta-lactamase superfamily"/>
    <property type="match status" value="1"/>
</dbReference>
<dbReference type="PANTHER" id="PTHR46520">
    <property type="entry name" value="SERINE BETA-LACTAMASE-LIKE PROTEIN LACTB, MITOCHONDRIAL"/>
    <property type="match status" value="1"/>
</dbReference>
<dbReference type="SUPFAM" id="SSF56601">
    <property type="entry name" value="beta-lactamase/transpeptidase-like"/>
    <property type="match status" value="1"/>
</dbReference>
<dbReference type="GO" id="GO:0008233">
    <property type="term" value="F:peptidase activity"/>
    <property type="evidence" value="ECO:0007669"/>
    <property type="project" value="TreeGrafter"/>
</dbReference>
<dbReference type="GO" id="GO:0005739">
    <property type="term" value="C:mitochondrion"/>
    <property type="evidence" value="ECO:0007669"/>
    <property type="project" value="TreeGrafter"/>
</dbReference>
<feature type="domain" description="Beta-lactamase-related" evidence="1">
    <location>
        <begin position="39"/>
        <end position="400"/>
    </location>
</feature>
<sequence>MRFAPVLSSCSFAAAAITYGHNNRSPVNHADDSEKRASKAIKRFMVKQGVPGISVGVSVNGSQRWSSGYGYSDVEQGVPCTGNTVMRIASISKPITAAVAARLIENDKLDIDLHINHYLKDLPKMTYNGEERTITSRQLMCHTGGVRHYKKVRDGENEQVDTVKKETDQEFLYNKEYKNVTEALQMFVNDQLVAEPGAKYLYTTHGYTLLSAVMEKAAGEELPNLFKQLFRELGMNSTYLDVNNTIIANRARYYRRDKWHRLENCPEVNNSYKYAAGGLLSNVQDLLKFANAMLYSFQSNENSKPEPFLKAETVRKLWKGEVNTSEKTKLVMYGLGWSKVNHTERYGGLDGAESTVRTGYWCHSGGAVGASSHLLIKPMDTNEKGSPNGICVVLLANIQDCSLSELAHDIAEIFAEELQN</sequence>
<dbReference type="WBParaSite" id="L893_g12839.t1">
    <property type="protein sequence ID" value="L893_g12839.t1"/>
    <property type="gene ID" value="L893_g12839"/>
</dbReference>
<evidence type="ECO:0000259" key="1">
    <source>
        <dbReference type="Pfam" id="PF00144"/>
    </source>
</evidence>
<keyword evidence="2" id="KW-1185">Reference proteome</keyword>
<accession>A0A1I7Y5J5</accession>
<name>A0A1I7Y5J5_9BILA</name>